<dbReference type="EMBL" id="JAJAQI010000044">
    <property type="protein sequence ID" value="MCB4824497.1"/>
    <property type="molecule type" value="Genomic_DNA"/>
</dbReference>
<dbReference type="Proteomes" id="UP001139311">
    <property type="component" value="Unassembled WGS sequence"/>
</dbReference>
<protein>
    <submittedName>
        <fullName evidence="1">Type II restriction endonuclease</fullName>
    </submittedName>
</protein>
<keyword evidence="2" id="KW-1185">Reference proteome</keyword>
<name>A0A9X1LDA2_9PROT</name>
<dbReference type="AlphaFoldDB" id="A0A9X1LDA2"/>
<keyword evidence="1" id="KW-0540">Nuclease</keyword>
<keyword evidence="1" id="KW-0255">Endonuclease</keyword>
<sequence>MQTSTALPARGGIGPSSLDPMTALLHRWRDDPGGTYRTWFLWEERVKNFRSIRRGIQQVVAEIKAGTFGVAYRGSSLETVVHSIAEQRQIFKGADHAFLWKPKLRIPDIYENLDNQRAFGRLLDACVCCTTEQQVVAAIREIDAKAIKGLGPAVANLLYFLHPTIVPPFNTAIVNGYNALTGAKVKLGRWDEYLAMRQGILALNAKHRGLLSNDLGAIGGLLFDLGSGCYPAPPREDDAAARAAWEADLARVRDEGARAAKALAEARESDHTHTEVQGWLRDLGLSLGYDVWVAANDRSRPLGGGKLGDGCLAALPGFDTGAGADAVRLIDVLWLDKDSNRIVAAYEVEHTTSIYSGIVRMLDLALGSEAHALEGMFLVAPDGREGEVREQLTRPAFSRVADLKVRYLPYGELKANRETIARFGHGMKPIQAISRSLV</sequence>
<evidence type="ECO:0000313" key="2">
    <source>
        <dbReference type="Proteomes" id="UP001139311"/>
    </source>
</evidence>
<dbReference type="GO" id="GO:0004519">
    <property type="term" value="F:endonuclease activity"/>
    <property type="evidence" value="ECO:0007669"/>
    <property type="project" value="UniProtKB-KW"/>
</dbReference>
<gene>
    <name evidence="1" type="ORF">LHA35_22460</name>
</gene>
<reference evidence="1" key="1">
    <citation type="submission" date="2021-10" db="EMBL/GenBank/DDBJ databases">
        <title>Roseicella aerolatum sp. nov., isolated from aerosols of e-waste dismantling site.</title>
        <authorList>
            <person name="Qin T."/>
        </authorList>
    </citation>
    <scope>NUCLEOTIDE SEQUENCE</scope>
    <source>
        <strain evidence="1">GB24</strain>
    </source>
</reference>
<organism evidence="1 2">
    <name type="scientific">Roseicella aerolata</name>
    <dbReference type="NCBI Taxonomy" id="2883479"/>
    <lineage>
        <taxon>Bacteria</taxon>
        <taxon>Pseudomonadati</taxon>
        <taxon>Pseudomonadota</taxon>
        <taxon>Alphaproteobacteria</taxon>
        <taxon>Acetobacterales</taxon>
        <taxon>Roseomonadaceae</taxon>
        <taxon>Roseicella</taxon>
    </lineage>
</organism>
<keyword evidence="1" id="KW-0378">Hydrolase</keyword>
<comment type="caution">
    <text evidence="1">The sequence shown here is derived from an EMBL/GenBank/DDBJ whole genome shotgun (WGS) entry which is preliminary data.</text>
</comment>
<evidence type="ECO:0000313" key="1">
    <source>
        <dbReference type="EMBL" id="MCB4824497.1"/>
    </source>
</evidence>
<accession>A0A9X1LDA2</accession>
<proteinExistence type="predicted"/>